<keyword evidence="2" id="KW-1035">Host cytoplasm</keyword>
<dbReference type="GO" id="GO:0030430">
    <property type="term" value="C:host cell cytoplasm"/>
    <property type="evidence" value="ECO:0007669"/>
    <property type="project" value="UniProtKB-SubCell"/>
</dbReference>
<evidence type="ECO:0000256" key="2">
    <source>
        <dbReference type="ARBA" id="ARBA00023200"/>
    </source>
</evidence>
<evidence type="ECO:0000259" key="4">
    <source>
        <dbReference type="Pfam" id="PF01543"/>
    </source>
</evidence>
<dbReference type="GO" id="GO:0005198">
    <property type="term" value="F:structural molecule activity"/>
    <property type="evidence" value="ECO:0007669"/>
    <property type="project" value="InterPro"/>
</dbReference>
<dbReference type="GO" id="GO:0019028">
    <property type="term" value="C:viral capsid"/>
    <property type="evidence" value="ECO:0007669"/>
    <property type="project" value="InterPro"/>
</dbReference>
<evidence type="ECO:0000313" key="5">
    <source>
        <dbReference type="EMBL" id="AMN14571.1"/>
    </source>
</evidence>
<dbReference type="EMBL" id="KU845699">
    <property type="protein sequence ID" value="AMN14571.1"/>
    <property type="molecule type" value="Genomic_RNA"/>
</dbReference>
<protein>
    <submittedName>
        <fullName evidence="5">Core protein</fullName>
    </submittedName>
</protein>
<comment type="subcellular location">
    <subcellularLocation>
        <location evidence="1">Host cytoplasm</location>
    </subcellularLocation>
</comment>
<sequence length="189" mass="19949">MSTLPKPHQPSPTGRCSRVAGRSLVEYTCCRAGAHDWVCALRVNFYGHSLADGDSLSLARRSEGRSWAQPGYPWPLYGTRAAGGQGGSCPRVAPAQTGARIPPAKVPQSGKSHRYPYVRIRRPHGVHPARRRSCGGVARALAHGVGPLDGINFATGNLPGCSFSIFLLALLSCLIHPAASLGLIHPAAS</sequence>
<dbReference type="Pfam" id="PF01543">
    <property type="entry name" value="HCV_capsid"/>
    <property type="match status" value="1"/>
</dbReference>
<evidence type="ECO:0000259" key="3">
    <source>
        <dbReference type="Pfam" id="PF01542"/>
    </source>
</evidence>
<feature type="non-terminal residue" evidence="5">
    <location>
        <position position="1"/>
    </location>
</feature>
<feature type="non-terminal residue" evidence="5">
    <location>
        <position position="189"/>
    </location>
</feature>
<evidence type="ECO:0000256" key="1">
    <source>
        <dbReference type="ARBA" id="ARBA00004192"/>
    </source>
</evidence>
<reference evidence="5" key="1">
    <citation type="submission" date="2016-02" db="EMBL/GenBank/DDBJ databases">
        <authorList>
            <person name="Wen L."/>
            <person name="He K."/>
            <person name="Yang H."/>
        </authorList>
    </citation>
    <scope>NUCLEOTIDE SEQUENCE</scope>
    <source>
        <strain evidence="5">PK/03/2015</strain>
    </source>
</reference>
<dbReference type="InterPro" id="IPR002522">
    <property type="entry name" value="HCV_core_N"/>
</dbReference>
<dbReference type="Pfam" id="PF01542">
    <property type="entry name" value="HCV_core"/>
    <property type="match status" value="1"/>
</dbReference>
<organism evidence="5">
    <name type="scientific">Hepatitis C virus subtype 3a</name>
    <dbReference type="NCBI Taxonomy" id="356426"/>
    <lineage>
        <taxon>Viruses</taxon>
        <taxon>Riboviria</taxon>
        <taxon>Orthornavirae</taxon>
        <taxon>Kitrinoviricota</taxon>
        <taxon>Flasuviricetes</taxon>
        <taxon>Amarillovirales</taxon>
        <taxon>Flaviviridae</taxon>
        <taxon>Hepacivirus</taxon>
        <taxon>Hepacivirus hominis</taxon>
    </lineage>
</organism>
<accession>A0A140GMD5</accession>
<feature type="domain" description="Hepatitis C virus Core protein C-terminal" evidence="3">
    <location>
        <begin position="133"/>
        <end position="178"/>
    </location>
</feature>
<feature type="domain" description="Hepatitis C virus Core protein N-terminal" evidence="4">
    <location>
        <begin position="59"/>
        <end position="96"/>
    </location>
</feature>
<name>A0A140GMD5_9HEPC</name>
<proteinExistence type="predicted"/>
<dbReference type="InterPro" id="IPR002521">
    <property type="entry name" value="HCV_Core_C"/>
</dbReference>